<dbReference type="GeneID" id="24859002"/>
<dbReference type="EMBL" id="CP009506">
    <property type="protein sequence ID" value="AKB26967.1"/>
    <property type="molecule type" value="Genomic_DNA"/>
</dbReference>
<dbReference type="InterPro" id="IPR012859">
    <property type="entry name" value="Pilin_N_archaeal"/>
</dbReference>
<keyword evidence="1" id="KW-0472">Membrane</keyword>
<evidence type="ECO:0000256" key="1">
    <source>
        <dbReference type="SAM" id="Phobius"/>
    </source>
</evidence>
<proteinExistence type="predicted"/>
<reference evidence="3 4" key="1">
    <citation type="submission" date="2014-07" db="EMBL/GenBank/DDBJ databases">
        <title>Methanogenic archaea and the global carbon cycle.</title>
        <authorList>
            <person name="Henriksen J.R."/>
            <person name="Luke J."/>
            <person name="Reinhart S."/>
            <person name="Benedict M.N."/>
            <person name="Youngblut N.D."/>
            <person name="Metcalf M.E."/>
            <person name="Whitaker R.J."/>
            <person name="Metcalf W.W."/>
        </authorList>
    </citation>
    <scope>NUCLEOTIDE SEQUENCE [LARGE SCALE GENOMIC DNA]</scope>
    <source>
        <strain evidence="3 4">T4/M</strain>
    </source>
</reference>
<accession>A0A0E3P112</accession>
<organism evidence="3 4">
    <name type="scientific">Methanosarcina siciliae T4/M</name>
    <dbReference type="NCBI Taxonomy" id="1434120"/>
    <lineage>
        <taxon>Archaea</taxon>
        <taxon>Methanobacteriati</taxon>
        <taxon>Methanobacteriota</taxon>
        <taxon>Stenosarchaea group</taxon>
        <taxon>Methanomicrobia</taxon>
        <taxon>Methanosarcinales</taxon>
        <taxon>Methanosarcinaceae</taxon>
        <taxon>Methanosarcina</taxon>
    </lineage>
</organism>
<dbReference type="Pfam" id="PF07790">
    <property type="entry name" value="Pilin_N"/>
    <property type="match status" value="1"/>
</dbReference>
<dbReference type="HOGENOM" id="CLU_105711_0_0_2"/>
<keyword evidence="4" id="KW-1185">Reference proteome</keyword>
<dbReference type="Proteomes" id="UP000033111">
    <property type="component" value="Chromosome"/>
</dbReference>
<dbReference type="InterPro" id="IPR013373">
    <property type="entry name" value="Flagellin/pilin_N_arc"/>
</dbReference>
<dbReference type="PATRIC" id="fig|1434120.4.peg.315"/>
<dbReference type="OrthoDB" id="142067at2157"/>
<evidence type="ECO:0000313" key="3">
    <source>
        <dbReference type="EMBL" id="AKB26967.1"/>
    </source>
</evidence>
<sequence>MKEWGSFRHRNLYFLKSSPEGLSPIVGSLLLLLMVFVLAGAIASSINLSGSRTNFQYPMARITLESCEGGLYGVGPDSERARLEENQFVLMHEGGDPLPLDSVSIKIFGYGNSYQGIPGNGGSPLSGELSVFYRDLGSGGKNSTCYVVHNSATLEDGLWDVGERLVLCGQDSAVAAVESSVKVGVDGNYNTSDNYGFKAGTEITLNVVDSKGRNVIAKRKAIVKLAD</sequence>
<feature type="transmembrane region" description="Helical" evidence="1">
    <location>
        <begin position="21"/>
        <end position="43"/>
    </location>
</feature>
<evidence type="ECO:0000313" key="4">
    <source>
        <dbReference type="Proteomes" id="UP000033111"/>
    </source>
</evidence>
<dbReference type="NCBIfam" id="TIGR02537">
    <property type="entry name" value="arch_flag_Nterm"/>
    <property type="match status" value="1"/>
</dbReference>
<feature type="domain" description="Archaeal Type IV pilin N-terminal" evidence="2">
    <location>
        <begin position="20"/>
        <end position="107"/>
    </location>
</feature>
<keyword evidence="1" id="KW-0812">Transmembrane</keyword>
<dbReference type="AlphaFoldDB" id="A0A0E3P112"/>
<keyword evidence="1" id="KW-1133">Transmembrane helix</keyword>
<dbReference type="KEGG" id="msw:MSSIT_0248"/>
<evidence type="ECO:0000259" key="2">
    <source>
        <dbReference type="Pfam" id="PF07790"/>
    </source>
</evidence>
<name>A0A0E3P112_9EURY</name>
<gene>
    <name evidence="3" type="ORF">MSSIT_0248</name>
</gene>
<protein>
    <recommendedName>
        <fullName evidence="2">Archaeal Type IV pilin N-terminal domain-containing protein</fullName>
    </recommendedName>
</protein>
<dbReference type="RefSeq" id="WP_048169373.1">
    <property type="nucleotide sequence ID" value="NZ_CP009506.1"/>
</dbReference>